<gene>
    <name evidence="1" type="ORF">ECPE_LOCUS1494</name>
</gene>
<protein>
    <submittedName>
        <fullName evidence="1 3">Uncharacterized protein</fullName>
    </submittedName>
</protein>
<keyword evidence="2" id="KW-1185">Reference proteome</keyword>
<proteinExistence type="predicted"/>
<reference evidence="1 2" key="2">
    <citation type="submission" date="2018-11" db="EMBL/GenBank/DDBJ databases">
        <authorList>
            <consortium name="Pathogen Informatics"/>
        </authorList>
    </citation>
    <scope>NUCLEOTIDE SEQUENCE [LARGE SCALE GENOMIC DNA]</scope>
    <source>
        <strain evidence="1 2">Egypt</strain>
    </source>
</reference>
<evidence type="ECO:0000313" key="1">
    <source>
        <dbReference type="EMBL" id="VDP40019.1"/>
    </source>
</evidence>
<sequence>MLAFSEALFPSMRNEPDPSVMTENTVEGWTRYVIWLPVHYLAYDNFVVSKARHYTRCALQRPPPTSLVGMDHINSISNCGVILDMDGVASSNGDELQMLRTARSVRPDPFTVAIGRVSPKEILVSEKGERRALCHVTSSTDFSSKRSSTEAADQMYVTLRIWVSNVLILQSSLAGSFYLMRVQLINH</sequence>
<organism evidence="3">
    <name type="scientific">Echinostoma caproni</name>
    <dbReference type="NCBI Taxonomy" id="27848"/>
    <lineage>
        <taxon>Eukaryota</taxon>
        <taxon>Metazoa</taxon>
        <taxon>Spiralia</taxon>
        <taxon>Lophotrochozoa</taxon>
        <taxon>Platyhelminthes</taxon>
        <taxon>Trematoda</taxon>
        <taxon>Digenea</taxon>
        <taxon>Plagiorchiida</taxon>
        <taxon>Echinostomata</taxon>
        <taxon>Echinostomatoidea</taxon>
        <taxon>Echinostomatidae</taxon>
        <taxon>Echinostoma</taxon>
    </lineage>
</organism>
<evidence type="ECO:0000313" key="3">
    <source>
        <dbReference type="WBParaSite" id="ECPE_0000149401-mRNA-1"/>
    </source>
</evidence>
<evidence type="ECO:0000313" key="2">
    <source>
        <dbReference type="Proteomes" id="UP000272942"/>
    </source>
</evidence>
<reference evidence="3" key="1">
    <citation type="submission" date="2016-06" db="UniProtKB">
        <authorList>
            <consortium name="WormBaseParasite"/>
        </authorList>
    </citation>
    <scope>IDENTIFICATION</scope>
</reference>
<dbReference type="Proteomes" id="UP000272942">
    <property type="component" value="Unassembled WGS sequence"/>
</dbReference>
<name>A0A183A3F9_9TREM</name>
<dbReference type="AlphaFoldDB" id="A0A183A3F9"/>
<accession>A0A183A3F9</accession>
<dbReference type="WBParaSite" id="ECPE_0000149401-mRNA-1">
    <property type="protein sequence ID" value="ECPE_0000149401-mRNA-1"/>
    <property type="gene ID" value="ECPE_0000149401"/>
</dbReference>
<dbReference type="EMBL" id="UZAN01009954">
    <property type="protein sequence ID" value="VDP40019.1"/>
    <property type="molecule type" value="Genomic_DNA"/>
</dbReference>